<keyword evidence="10" id="KW-1185">Reference proteome</keyword>
<dbReference type="GO" id="GO:0017004">
    <property type="term" value="P:cytochrome complex assembly"/>
    <property type="evidence" value="ECO:0007669"/>
    <property type="project" value="UniProtKB-KW"/>
</dbReference>
<dbReference type="Pfam" id="PF02683">
    <property type="entry name" value="DsbD_TM"/>
    <property type="match status" value="1"/>
</dbReference>
<keyword evidence="5 7" id="KW-1133">Transmembrane helix</keyword>
<evidence type="ECO:0000259" key="8">
    <source>
        <dbReference type="Pfam" id="PF02683"/>
    </source>
</evidence>
<evidence type="ECO:0000313" key="9">
    <source>
        <dbReference type="EMBL" id="MRV76180.1"/>
    </source>
</evidence>
<dbReference type="GO" id="GO:0016020">
    <property type="term" value="C:membrane"/>
    <property type="evidence" value="ECO:0007669"/>
    <property type="project" value="UniProtKB-SubCell"/>
</dbReference>
<feature type="transmembrane region" description="Helical" evidence="7">
    <location>
        <begin position="160"/>
        <end position="183"/>
    </location>
</feature>
<evidence type="ECO:0000256" key="4">
    <source>
        <dbReference type="ARBA" id="ARBA00022748"/>
    </source>
</evidence>
<feature type="transmembrane region" description="Helical" evidence="7">
    <location>
        <begin position="47"/>
        <end position="71"/>
    </location>
</feature>
<keyword evidence="3 7" id="KW-0812">Transmembrane</keyword>
<name>A0A7X2IU53_9BURK</name>
<protein>
    <submittedName>
        <fullName evidence="9">Cytochrome c biogenesis protein CcdA</fullName>
    </submittedName>
</protein>
<evidence type="ECO:0000256" key="2">
    <source>
        <dbReference type="ARBA" id="ARBA00006143"/>
    </source>
</evidence>
<dbReference type="RefSeq" id="WP_154381435.1">
    <property type="nucleotide sequence ID" value="NZ_WKJJ01000028.1"/>
</dbReference>
<keyword evidence="4" id="KW-0201">Cytochrome c-type biogenesis</keyword>
<comment type="similarity">
    <text evidence="2">Belongs to the DsbD family.</text>
</comment>
<evidence type="ECO:0000256" key="6">
    <source>
        <dbReference type="ARBA" id="ARBA00023136"/>
    </source>
</evidence>
<dbReference type="InterPro" id="IPR051790">
    <property type="entry name" value="Cytochrome_c-biogenesis_DsbD"/>
</dbReference>
<dbReference type="AlphaFoldDB" id="A0A7X2IU53"/>
<feature type="transmembrane region" description="Helical" evidence="7">
    <location>
        <begin position="128"/>
        <end position="154"/>
    </location>
</feature>
<evidence type="ECO:0000256" key="5">
    <source>
        <dbReference type="ARBA" id="ARBA00022989"/>
    </source>
</evidence>
<proteinExistence type="inferred from homology"/>
<comment type="caution">
    <text evidence="9">The sequence shown here is derived from an EMBL/GenBank/DDBJ whole genome shotgun (WGS) entry which is preliminary data.</text>
</comment>
<dbReference type="PANTHER" id="PTHR31272">
    <property type="entry name" value="CYTOCHROME C-TYPE BIOGENESIS PROTEIN HI_1454-RELATED"/>
    <property type="match status" value="1"/>
</dbReference>
<evidence type="ECO:0000256" key="1">
    <source>
        <dbReference type="ARBA" id="ARBA00004141"/>
    </source>
</evidence>
<feature type="transmembrane region" description="Helical" evidence="7">
    <location>
        <begin position="77"/>
        <end position="95"/>
    </location>
</feature>
<comment type="subcellular location">
    <subcellularLocation>
        <location evidence="1">Membrane</location>
        <topology evidence="1">Multi-pass membrane protein</topology>
    </subcellularLocation>
</comment>
<dbReference type="PANTHER" id="PTHR31272:SF9">
    <property type="entry name" value="BLL1027 PROTEIN"/>
    <property type="match status" value="1"/>
</dbReference>
<feature type="domain" description="Cytochrome C biogenesis protein transmembrane" evidence="8">
    <location>
        <begin position="11"/>
        <end position="216"/>
    </location>
</feature>
<accession>A0A7X2IU53</accession>
<dbReference type="Proteomes" id="UP000446768">
    <property type="component" value="Unassembled WGS sequence"/>
</dbReference>
<gene>
    <name evidence="9" type="ORF">GJ700_31175</name>
</gene>
<sequence>MLDPSPNLLELPLALLAGVFTVASPCILPIMPIVLGSAVGPQGRRPLFIVAGFVAAFASFAMLLGAASSLAGLAQDALRNLAIASLALAGLLRIWPQPYDWLVGKARAVLPARDGAAVKDRGGNLGGLLLGMSLGAVWTPCAGPVLAAILALVVKAQQPGWSAALLTAYALGAGVPMLAIIYGGQAATTRVRLLSRHAPRLQQVFGALVVATAVAIYLQYDVLAYAWASAYFPTLKGL</sequence>
<evidence type="ECO:0000256" key="3">
    <source>
        <dbReference type="ARBA" id="ARBA00022692"/>
    </source>
</evidence>
<organism evidence="9 10">
    <name type="scientific">Pseudoduganella rivuli</name>
    <dbReference type="NCBI Taxonomy" id="2666085"/>
    <lineage>
        <taxon>Bacteria</taxon>
        <taxon>Pseudomonadati</taxon>
        <taxon>Pseudomonadota</taxon>
        <taxon>Betaproteobacteria</taxon>
        <taxon>Burkholderiales</taxon>
        <taxon>Oxalobacteraceae</taxon>
        <taxon>Telluria group</taxon>
        <taxon>Pseudoduganella</taxon>
    </lineage>
</organism>
<reference evidence="9 10" key="1">
    <citation type="submission" date="2019-11" db="EMBL/GenBank/DDBJ databases">
        <title>Novel species isolated from a subtropical stream in China.</title>
        <authorList>
            <person name="Lu H."/>
        </authorList>
    </citation>
    <scope>NUCLEOTIDE SEQUENCE [LARGE SCALE GENOMIC DNA]</scope>
    <source>
        <strain evidence="9 10">FT92W</strain>
    </source>
</reference>
<dbReference type="EMBL" id="WKJJ01000028">
    <property type="protein sequence ID" value="MRV76180.1"/>
    <property type="molecule type" value="Genomic_DNA"/>
</dbReference>
<feature type="transmembrane region" description="Helical" evidence="7">
    <location>
        <begin position="12"/>
        <end position="35"/>
    </location>
</feature>
<keyword evidence="6 7" id="KW-0472">Membrane</keyword>
<dbReference type="InterPro" id="IPR003834">
    <property type="entry name" value="Cyt_c_assmbl_TM_dom"/>
</dbReference>
<feature type="transmembrane region" description="Helical" evidence="7">
    <location>
        <begin position="204"/>
        <end position="228"/>
    </location>
</feature>
<evidence type="ECO:0000256" key="7">
    <source>
        <dbReference type="SAM" id="Phobius"/>
    </source>
</evidence>
<evidence type="ECO:0000313" key="10">
    <source>
        <dbReference type="Proteomes" id="UP000446768"/>
    </source>
</evidence>